<evidence type="ECO:0000313" key="3">
    <source>
        <dbReference type="Proteomes" id="UP000186868"/>
    </source>
</evidence>
<keyword evidence="1" id="KW-0472">Membrane</keyword>
<dbReference type="STRING" id="1921803.NIES593_03365"/>
<sequence>MVLNSNKMMRKYKFAIIFAIAAISVLIVSYLISNFDSPPASKLETPLPQISKSKNPVTPTVKSEPSIGTNLSSISYWSSQHPFLDAFKSSGAWITQNEKVWDTKESDRLDLDENGWVKSLPRTGSGSQYTSVGTLMFRDLQGRYPGGQYVVLYQGQGTIEYGFDAKKNQAASRFGRDVIDVTPSNAGIWLKITATDPNRTGNYLRNIRVVPIADENSYQRQIFNPDFIEKVKAFKVFRFMDWMATNGSTQRQWSDRPTPQDARYSIKGVPVELMVELSNRTNSDPWFTMPHMASDEYVANFARYVKDHLEPGRKVYVEYSNEVWNGKFPQNRWALQQGKAYFSGTQGSDYTKAMRWYGKRTTEITKIWDRVFGKDKDRVIGVMAGQAANPQVVKDALSYPRSDRPLSHQKYGIDAIAIAPYFGGYLGSPKHQDQVVIWTLEADGGLDLLFEEIAKGGVLSDGPSGGALQQAYNWIETHAELARQENLQLLAYEGGQHLAGVNGVENNDAITELFIQANRNPRMGKIYKEYLKKWFELGGGLFVNFSDIGQPSKWGSWGILEYVEQDSAPKYDAFLDLLDRFSSSKQQKSQRSNS</sequence>
<proteinExistence type="predicted"/>
<comment type="caution">
    <text evidence="2">The sequence shown here is derived from an EMBL/GenBank/DDBJ whole genome shotgun (WGS) entry which is preliminary data.</text>
</comment>
<keyword evidence="1" id="KW-1133">Transmembrane helix</keyword>
<dbReference type="Proteomes" id="UP000186868">
    <property type="component" value="Unassembled WGS sequence"/>
</dbReference>
<dbReference type="AlphaFoldDB" id="A0A1U7HRG8"/>
<dbReference type="OrthoDB" id="7783360at2"/>
<keyword evidence="3" id="KW-1185">Reference proteome</keyword>
<reference evidence="2 3" key="1">
    <citation type="submission" date="2016-11" db="EMBL/GenBank/DDBJ databases">
        <title>Draft Genome Sequences of Nine Cyanobacterial Strains from Diverse Habitats.</title>
        <authorList>
            <person name="Zhu T."/>
            <person name="Hou S."/>
            <person name="Lu X."/>
            <person name="Hess W.R."/>
        </authorList>
    </citation>
    <scope>NUCLEOTIDE SEQUENCE [LARGE SCALE GENOMIC DNA]</scope>
    <source>
        <strain evidence="2 3">NIES-593</strain>
    </source>
</reference>
<dbReference type="EMBL" id="MRCB01000002">
    <property type="protein sequence ID" value="OKH26125.1"/>
    <property type="molecule type" value="Genomic_DNA"/>
</dbReference>
<organism evidence="2 3">
    <name type="scientific">Hydrococcus rivularis NIES-593</name>
    <dbReference type="NCBI Taxonomy" id="1921803"/>
    <lineage>
        <taxon>Bacteria</taxon>
        <taxon>Bacillati</taxon>
        <taxon>Cyanobacteriota</taxon>
        <taxon>Cyanophyceae</taxon>
        <taxon>Pleurocapsales</taxon>
        <taxon>Hydrococcaceae</taxon>
        <taxon>Hydrococcus</taxon>
    </lineage>
</organism>
<name>A0A1U7HRG8_9CYAN</name>
<gene>
    <name evidence="2" type="ORF">NIES593_03365</name>
</gene>
<keyword evidence="1" id="KW-0812">Transmembrane</keyword>
<accession>A0A1U7HRG8</accession>
<protein>
    <submittedName>
        <fullName evidence="2">Cellulose-binding protein</fullName>
    </submittedName>
</protein>
<feature type="transmembrane region" description="Helical" evidence="1">
    <location>
        <begin position="12"/>
        <end position="32"/>
    </location>
</feature>
<evidence type="ECO:0000256" key="1">
    <source>
        <dbReference type="SAM" id="Phobius"/>
    </source>
</evidence>
<evidence type="ECO:0000313" key="2">
    <source>
        <dbReference type="EMBL" id="OKH26125.1"/>
    </source>
</evidence>